<evidence type="ECO:0000259" key="2">
    <source>
        <dbReference type="Pfam" id="PF14214"/>
    </source>
</evidence>
<dbReference type="KEGG" id="pco:PHACADRAFT_198177"/>
<dbReference type="InterPro" id="IPR025476">
    <property type="entry name" value="Helitron_helicase-like"/>
</dbReference>
<dbReference type="Pfam" id="PF14214">
    <property type="entry name" value="Helitron_like_N"/>
    <property type="match status" value="1"/>
</dbReference>
<evidence type="ECO:0000313" key="3">
    <source>
        <dbReference type="EMBL" id="EKM53755.1"/>
    </source>
</evidence>
<dbReference type="HOGENOM" id="CLU_1876275_0_0_1"/>
<feature type="signal peptide" evidence="1">
    <location>
        <begin position="1"/>
        <end position="17"/>
    </location>
</feature>
<gene>
    <name evidence="3" type="ORF">PHACADRAFT_198177</name>
</gene>
<dbReference type="InParanoid" id="K5W3Q4"/>
<keyword evidence="4" id="KW-1185">Reference proteome</keyword>
<proteinExistence type="predicted"/>
<dbReference type="OrthoDB" id="2802634at2759"/>
<dbReference type="RefSeq" id="XP_007398433.1">
    <property type="nucleotide sequence ID" value="XM_007398371.1"/>
</dbReference>
<organism evidence="3 4">
    <name type="scientific">Phanerochaete carnosa (strain HHB-10118-sp)</name>
    <name type="common">White-rot fungus</name>
    <name type="synonym">Peniophora carnosa</name>
    <dbReference type="NCBI Taxonomy" id="650164"/>
    <lineage>
        <taxon>Eukaryota</taxon>
        <taxon>Fungi</taxon>
        <taxon>Dikarya</taxon>
        <taxon>Basidiomycota</taxon>
        <taxon>Agaricomycotina</taxon>
        <taxon>Agaricomycetes</taxon>
        <taxon>Polyporales</taxon>
        <taxon>Phanerochaetaceae</taxon>
        <taxon>Phanerochaete</taxon>
    </lineage>
</organism>
<dbReference type="EMBL" id="JH930474">
    <property type="protein sequence ID" value="EKM53755.1"/>
    <property type="molecule type" value="Genomic_DNA"/>
</dbReference>
<name>K5W3Q4_PHACS</name>
<evidence type="ECO:0000256" key="1">
    <source>
        <dbReference type="SAM" id="SignalP"/>
    </source>
</evidence>
<dbReference type="Proteomes" id="UP000008370">
    <property type="component" value="Unassembled WGS sequence"/>
</dbReference>
<dbReference type="GeneID" id="18911304"/>
<reference evidence="3 4" key="1">
    <citation type="journal article" date="2012" name="BMC Genomics">
        <title>Comparative genomics of the white-rot fungi, Phanerochaete carnosa and P. chrysosporium, to elucidate the genetic basis of the distinct wood types they colonize.</title>
        <authorList>
            <person name="Suzuki H."/>
            <person name="MacDonald J."/>
            <person name="Syed K."/>
            <person name="Salamov A."/>
            <person name="Hori C."/>
            <person name="Aerts A."/>
            <person name="Henrissat B."/>
            <person name="Wiebenga A."/>
            <person name="vanKuyk P.A."/>
            <person name="Barry K."/>
            <person name="Lindquist E."/>
            <person name="LaButti K."/>
            <person name="Lapidus A."/>
            <person name="Lucas S."/>
            <person name="Coutinho P."/>
            <person name="Gong Y."/>
            <person name="Samejima M."/>
            <person name="Mahadevan R."/>
            <person name="Abou-Zaid M."/>
            <person name="de Vries R.P."/>
            <person name="Igarashi K."/>
            <person name="Yadav J.S."/>
            <person name="Grigoriev I.V."/>
            <person name="Master E.R."/>
        </authorList>
    </citation>
    <scope>NUCLEOTIDE SEQUENCE [LARGE SCALE GENOMIC DNA]</scope>
    <source>
        <strain evidence="3 4">HHB-10118-sp</strain>
    </source>
</reference>
<feature type="domain" description="Helitron helicase-like" evidence="2">
    <location>
        <begin position="15"/>
        <end position="50"/>
    </location>
</feature>
<dbReference type="STRING" id="650164.K5W3Q4"/>
<dbReference type="AlphaFoldDB" id="K5W3Q4"/>
<evidence type="ECO:0000313" key="4">
    <source>
        <dbReference type="Proteomes" id="UP000008370"/>
    </source>
</evidence>
<keyword evidence="1" id="KW-0732">Signal</keyword>
<feature type="chain" id="PRO_5003885377" description="Helitron helicase-like domain-containing protein" evidence="1">
    <location>
        <begin position="18"/>
        <end position="153"/>
    </location>
</feature>
<sequence length="153" mass="17295">MINAILRTLFSIELAFAQVKSSVGVFGHVSAYFGVVESQGRGSLHLHMLIWLKDAPTSDEMHKLLKTESFCAKVQEYICTNLRAYVPRLDTVEDIKKAENEKEIAYSQPPDPDGENYAAELVSFERRLECKRKAPFEVSEDDYVTESGTWGSK</sequence>
<accession>K5W3Q4</accession>
<protein>
    <recommendedName>
        <fullName evidence="2">Helitron helicase-like domain-containing protein</fullName>
    </recommendedName>
</protein>